<organism evidence="11 12">
    <name type="scientific">Odoribacter laneus YIT 12061</name>
    <dbReference type="NCBI Taxonomy" id="742817"/>
    <lineage>
        <taxon>Bacteria</taxon>
        <taxon>Pseudomonadati</taxon>
        <taxon>Bacteroidota</taxon>
        <taxon>Bacteroidia</taxon>
        <taxon>Bacteroidales</taxon>
        <taxon>Odoribacteraceae</taxon>
        <taxon>Odoribacter</taxon>
    </lineage>
</organism>
<protein>
    <recommendedName>
        <fullName evidence="6">branched-chain-amino-acid transaminase</fullName>
        <ecNumber evidence="6">2.6.1.42</ecNumber>
    </recommendedName>
</protein>
<dbReference type="SUPFAM" id="SSF56752">
    <property type="entry name" value="D-aminoacid aminotransferase-like PLP-dependent enzymes"/>
    <property type="match status" value="1"/>
</dbReference>
<dbReference type="eggNOG" id="COG0115">
    <property type="taxonomic scope" value="Bacteria"/>
</dbReference>
<comment type="catalytic activity">
    <reaction evidence="9">
        <text>L-isoleucine + 2-oxoglutarate = (S)-3-methyl-2-oxopentanoate + L-glutamate</text>
        <dbReference type="Rhea" id="RHEA:24801"/>
        <dbReference type="ChEBI" id="CHEBI:16810"/>
        <dbReference type="ChEBI" id="CHEBI:29985"/>
        <dbReference type="ChEBI" id="CHEBI:35146"/>
        <dbReference type="ChEBI" id="CHEBI:58045"/>
        <dbReference type="EC" id="2.6.1.42"/>
    </reaction>
</comment>
<sequence>MILLNNQIVQPAEFPESQFKTGLSIYEVIRIFKGHAIFLKDNLLRLRNSIKKSNIDIDIHQLRIEDKLNRLIALEHIEEGNIKYVLHLTKDKWDEYIYQIPHHYPTEENYKNGIDTITCEAIRLNPEVKYINNDLRTLTDRLLQEHRVYEIILKDTEGSVTEGSRSNVFFIKAGILYTAPTSQVLPGTARKRVLDICKAHQIPVIEERIKYSDLKEFESAFITGTSPLVLPIRKIDEFSFDPQNNRLREIMEFYFSLLDKFF</sequence>
<dbReference type="Gene3D" id="3.30.470.10">
    <property type="match status" value="1"/>
</dbReference>
<name>H1DF62_9BACT</name>
<evidence type="ECO:0000256" key="7">
    <source>
        <dbReference type="ARBA" id="ARBA00022898"/>
    </source>
</evidence>
<dbReference type="GO" id="GO:0046394">
    <property type="term" value="P:carboxylic acid biosynthetic process"/>
    <property type="evidence" value="ECO:0007669"/>
    <property type="project" value="UniProtKB-ARBA"/>
</dbReference>
<proteinExistence type="inferred from homology"/>
<evidence type="ECO:0000256" key="5">
    <source>
        <dbReference type="ARBA" id="ARBA00009320"/>
    </source>
</evidence>
<dbReference type="InterPro" id="IPR036038">
    <property type="entry name" value="Aminotransferase-like"/>
</dbReference>
<dbReference type="STRING" id="742817.HMPREF9449_00898"/>
<dbReference type="AlphaFoldDB" id="H1DF62"/>
<evidence type="ECO:0000256" key="10">
    <source>
        <dbReference type="ARBA" id="ARBA00049229"/>
    </source>
</evidence>
<dbReference type="Proteomes" id="UP000004892">
    <property type="component" value="Unassembled WGS sequence"/>
</dbReference>
<comment type="pathway">
    <text evidence="3">Amino-acid biosynthesis; L-valine biosynthesis; L-valine from pyruvate: step 4/4.</text>
</comment>
<dbReference type="InterPro" id="IPR043131">
    <property type="entry name" value="BCAT-like_N"/>
</dbReference>
<comment type="cofactor">
    <cofactor evidence="1">
        <name>pyridoxal 5'-phosphate</name>
        <dbReference type="ChEBI" id="CHEBI:597326"/>
    </cofactor>
</comment>
<comment type="pathway">
    <text evidence="4">Amino-acid biosynthesis; L-leucine biosynthesis; L-leucine from 3-methyl-2-oxobutanoate: step 4/4.</text>
</comment>
<comment type="similarity">
    <text evidence="5">Belongs to the class-IV pyridoxal-phosphate-dependent aminotransferase family.</text>
</comment>
<dbReference type="PATRIC" id="fig|742817.3.peg.954"/>
<dbReference type="GO" id="GO:0008652">
    <property type="term" value="P:amino acid biosynthetic process"/>
    <property type="evidence" value="ECO:0007669"/>
    <property type="project" value="UniProtKB-ARBA"/>
</dbReference>
<evidence type="ECO:0000256" key="8">
    <source>
        <dbReference type="ARBA" id="ARBA00048212"/>
    </source>
</evidence>
<dbReference type="GO" id="GO:0004084">
    <property type="term" value="F:branched-chain-amino-acid transaminase activity"/>
    <property type="evidence" value="ECO:0007669"/>
    <property type="project" value="UniProtKB-EC"/>
</dbReference>
<accession>H1DF62</accession>
<dbReference type="RefSeq" id="WP_009136046.1">
    <property type="nucleotide sequence ID" value="NZ_JH594596.1"/>
</dbReference>
<dbReference type="FunFam" id="3.20.10.10:FF:000002">
    <property type="entry name" value="D-alanine aminotransferase"/>
    <property type="match status" value="1"/>
</dbReference>
<dbReference type="EC" id="2.6.1.42" evidence="6"/>
<keyword evidence="12" id="KW-1185">Reference proteome</keyword>
<dbReference type="InterPro" id="IPR050571">
    <property type="entry name" value="Class-IV_PLP-Dep_Aminotrnsfr"/>
</dbReference>
<evidence type="ECO:0000256" key="2">
    <source>
        <dbReference type="ARBA" id="ARBA00004824"/>
    </source>
</evidence>
<dbReference type="InterPro" id="IPR043132">
    <property type="entry name" value="BCAT-like_C"/>
</dbReference>
<dbReference type="HOGENOM" id="CLU_020844_4_2_10"/>
<comment type="caution">
    <text evidence="11">The sequence shown here is derived from an EMBL/GenBank/DDBJ whole genome shotgun (WGS) entry which is preliminary data.</text>
</comment>
<evidence type="ECO:0000256" key="9">
    <source>
        <dbReference type="ARBA" id="ARBA00048798"/>
    </source>
</evidence>
<dbReference type="GeneID" id="98068496"/>
<comment type="pathway">
    <text evidence="2">Amino-acid biosynthesis; L-isoleucine biosynthesis; L-isoleucine from 2-oxobutanoate: step 4/4.</text>
</comment>
<dbReference type="GO" id="GO:0005829">
    <property type="term" value="C:cytosol"/>
    <property type="evidence" value="ECO:0007669"/>
    <property type="project" value="TreeGrafter"/>
</dbReference>
<evidence type="ECO:0000313" key="11">
    <source>
        <dbReference type="EMBL" id="EHP49380.1"/>
    </source>
</evidence>
<gene>
    <name evidence="11" type="ORF">HMPREF9449_00898</name>
</gene>
<dbReference type="PANTHER" id="PTHR42743">
    <property type="entry name" value="AMINO-ACID AMINOTRANSFERASE"/>
    <property type="match status" value="1"/>
</dbReference>
<evidence type="ECO:0000313" key="12">
    <source>
        <dbReference type="Proteomes" id="UP000004892"/>
    </source>
</evidence>
<dbReference type="CDD" id="cd00449">
    <property type="entry name" value="PLPDE_IV"/>
    <property type="match status" value="1"/>
</dbReference>
<evidence type="ECO:0000256" key="3">
    <source>
        <dbReference type="ARBA" id="ARBA00004931"/>
    </source>
</evidence>
<comment type="catalytic activity">
    <reaction evidence="8">
        <text>L-valine + 2-oxoglutarate = 3-methyl-2-oxobutanoate + L-glutamate</text>
        <dbReference type="Rhea" id="RHEA:24813"/>
        <dbReference type="ChEBI" id="CHEBI:11851"/>
        <dbReference type="ChEBI" id="CHEBI:16810"/>
        <dbReference type="ChEBI" id="CHEBI:29985"/>
        <dbReference type="ChEBI" id="CHEBI:57762"/>
        <dbReference type="EC" id="2.6.1.42"/>
    </reaction>
</comment>
<dbReference type="Pfam" id="PF01063">
    <property type="entry name" value="Aminotran_4"/>
    <property type="match status" value="1"/>
</dbReference>
<evidence type="ECO:0000256" key="4">
    <source>
        <dbReference type="ARBA" id="ARBA00005072"/>
    </source>
</evidence>
<comment type="catalytic activity">
    <reaction evidence="10">
        <text>L-leucine + 2-oxoglutarate = 4-methyl-2-oxopentanoate + L-glutamate</text>
        <dbReference type="Rhea" id="RHEA:18321"/>
        <dbReference type="ChEBI" id="CHEBI:16810"/>
        <dbReference type="ChEBI" id="CHEBI:17865"/>
        <dbReference type="ChEBI" id="CHEBI:29985"/>
        <dbReference type="ChEBI" id="CHEBI:57427"/>
        <dbReference type="EC" id="2.6.1.42"/>
    </reaction>
</comment>
<dbReference type="InterPro" id="IPR001544">
    <property type="entry name" value="Aminotrans_IV"/>
</dbReference>
<reference evidence="11 12" key="1">
    <citation type="submission" date="2012-01" db="EMBL/GenBank/DDBJ databases">
        <title>The Genome Sequence of Odoribacter laneus YIT 12061.</title>
        <authorList>
            <consortium name="The Broad Institute Genome Sequencing Platform"/>
            <person name="Earl A."/>
            <person name="Ward D."/>
            <person name="Feldgarden M."/>
            <person name="Gevers D."/>
            <person name="Morotomi M."/>
            <person name="Young S.K."/>
            <person name="Zeng Q."/>
            <person name="Gargeya S."/>
            <person name="Fitzgerald M."/>
            <person name="Haas B."/>
            <person name="Abouelleil A."/>
            <person name="Alvarado L."/>
            <person name="Arachchi H.M."/>
            <person name="Berlin A."/>
            <person name="Chapman S.B."/>
            <person name="Gearin G."/>
            <person name="Goldberg J."/>
            <person name="Griggs A."/>
            <person name="Gujja S."/>
            <person name="Hansen M."/>
            <person name="Heiman D."/>
            <person name="Howarth C."/>
            <person name="Larimer J."/>
            <person name="Lui A."/>
            <person name="MacDonald P.J.P."/>
            <person name="McCowen C."/>
            <person name="Montmayeur A."/>
            <person name="Murphy C."/>
            <person name="Neiman D."/>
            <person name="Pearson M."/>
            <person name="Priest M."/>
            <person name="Roberts A."/>
            <person name="Saif S."/>
            <person name="Shea T."/>
            <person name="Sisk P."/>
            <person name="Stolte C."/>
            <person name="Sykes S."/>
            <person name="Wortman J."/>
            <person name="Nusbaum C."/>
            <person name="Birren B."/>
        </authorList>
    </citation>
    <scope>NUCLEOTIDE SEQUENCE [LARGE SCALE GENOMIC DNA]</scope>
    <source>
        <strain evidence="11 12">YIT 12061</strain>
    </source>
</reference>
<dbReference type="Gene3D" id="3.20.10.10">
    <property type="entry name" value="D-amino Acid Aminotransferase, subunit A, domain 2"/>
    <property type="match status" value="1"/>
</dbReference>
<keyword evidence="7" id="KW-0663">Pyridoxal phosphate</keyword>
<dbReference type="EMBL" id="ADMC01000014">
    <property type="protein sequence ID" value="EHP49380.1"/>
    <property type="molecule type" value="Genomic_DNA"/>
</dbReference>
<evidence type="ECO:0000256" key="1">
    <source>
        <dbReference type="ARBA" id="ARBA00001933"/>
    </source>
</evidence>
<evidence type="ECO:0000256" key="6">
    <source>
        <dbReference type="ARBA" id="ARBA00013053"/>
    </source>
</evidence>
<dbReference type="PANTHER" id="PTHR42743:SF11">
    <property type="entry name" value="AMINODEOXYCHORISMATE LYASE"/>
    <property type="match status" value="1"/>
</dbReference>